<proteinExistence type="predicted"/>
<organism evidence="1">
    <name type="scientific">Anguilla anguilla</name>
    <name type="common">European freshwater eel</name>
    <name type="synonym">Muraena anguilla</name>
    <dbReference type="NCBI Taxonomy" id="7936"/>
    <lineage>
        <taxon>Eukaryota</taxon>
        <taxon>Metazoa</taxon>
        <taxon>Chordata</taxon>
        <taxon>Craniata</taxon>
        <taxon>Vertebrata</taxon>
        <taxon>Euteleostomi</taxon>
        <taxon>Actinopterygii</taxon>
        <taxon>Neopterygii</taxon>
        <taxon>Teleostei</taxon>
        <taxon>Anguilliformes</taxon>
        <taxon>Anguillidae</taxon>
        <taxon>Anguilla</taxon>
    </lineage>
</organism>
<dbReference type="EMBL" id="GBXM01040962">
    <property type="protein sequence ID" value="JAH67615.1"/>
    <property type="molecule type" value="Transcribed_RNA"/>
</dbReference>
<accession>A0A0E9VWG8</accession>
<dbReference type="EMBL" id="GBXM01026088">
    <property type="protein sequence ID" value="JAH82489.1"/>
    <property type="molecule type" value="Transcribed_RNA"/>
</dbReference>
<dbReference type="AlphaFoldDB" id="A0A0E9VWG8"/>
<name>A0A0E9VWG8_ANGAN</name>
<reference evidence="1" key="1">
    <citation type="submission" date="2014-11" db="EMBL/GenBank/DDBJ databases">
        <authorList>
            <person name="Amaro Gonzalez C."/>
        </authorList>
    </citation>
    <scope>NUCLEOTIDE SEQUENCE</scope>
</reference>
<reference evidence="1" key="2">
    <citation type="journal article" date="2015" name="Fish Shellfish Immunol.">
        <title>Early steps in the European eel (Anguilla anguilla)-Vibrio vulnificus interaction in the gills: Role of the RtxA13 toxin.</title>
        <authorList>
            <person name="Callol A."/>
            <person name="Pajuelo D."/>
            <person name="Ebbesson L."/>
            <person name="Teles M."/>
            <person name="MacKenzie S."/>
            <person name="Amaro C."/>
        </authorList>
    </citation>
    <scope>NUCLEOTIDE SEQUENCE</scope>
</reference>
<protein>
    <submittedName>
        <fullName evidence="1">Uncharacterized protein</fullName>
    </submittedName>
</protein>
<sequence length="25" mass="2779">MSKCICRVKPTVRTLTSEVWVTAAV</sequence>
<evidence type="ECO:0000313" key="1">
    <source>
        <dbReference type="EMBL" id="JAH82489.1"/>
    </source>
</evidence>